<reference evidence="6 7" key="1">
    <citation type="journal article" date="2018" name="Proc. Natl. Acad. Sci. U.S.A.">
        <title>Draft genome sequence of Camellia sinensis var. sinensis provides insights into the evolution of the tea genome and tea quality.</title>
        <authorList>
            <person name="Wei C."/>
            <person name="Yang H."/>
            <person name="Wang S."/>
            <person name="Zhao J."/>
            <person name="Liu C."/>
            <person name="Gao L."/>
            <person name="Xia E."/>
            <person name="Lu Y."/>
            <person name="Tai Y."/>
            <person name="She G."/>
            <person name="Sun J."/>
            <person name="Cao H."/>
            <person name="Tong W."/>
            <person name="Gao Q."/>
            <person name="Li Y."/>
            <person name="Deng W."/>
            <person name="Jiang X."/>
            <person name="Wang W."/>
            <person name="Chen Q."/>
            <person name="Zhang S."/>
            <person name="Li H."/>
            <person name="Wu J."/>
            <person name="Wang P."/>
            <person name="Li P."/>
            <person name="Shi C."/>
            <person name="Zheng F."/>
            <person name="Jian J."/>
            <person name="Huang B."/>
            <person name="Shan D."/>
            <person name="Shi M."/>
            <person name="Fang C."/>
            <person name="Yue Y."/>
            <person name="Li F."/>
            <person name="Li D."/>
            <person name="Wei S."/>
            <person name="Han B."/>
            <person name="Jiang C."/>
            <person name="Yin Y."/>
            <person name="Xia T."/>
            <person name="Zhang Z."/>
            <person name="Bennetzen J.L."/>
            <person name="Zhao S."/>
            <person name="Wan X."/>
        </authorList>
    </citation>
    <scope>NUCLEOTIDE SEQUENCE [LARGE SCALE GENOMIC DNA]</scope>
    <source>
        <strain evidence="7">cv. Shuchazao</strain>
        <tissue evidence="6">Leaf</tissue>
    </source>
</reference>
<dbReference type="Pfam" id="PF02485">
    <property type="entry name" value="Branch"/>
    <property type="match status" value="1"/>
</dbReference>
<dbReference type="PANTHER" id="PTHR45719:SF14">
    <property type="entry name" value="BETA-GLUCURONOSYLTRANSFERASE GLCAT14A"/>
    <property type="match status" value="1"/>
</dbReference>
<dbReference type="GO" id="GO:0015020">
    <property type="term" value="F:glucuronosyltransferase activity"/>
    <property type="evidence" value="ECO:0007669"/>
    <property type="project" value="InterPro"/>
</dbReference>
<evidence type="ECO:0000313" key="7">
    <source>
        <dbReference type="Proteomes" id="UP000306102"/>
    </source>
</evidence>
<dbReference type="Proteomes" id="UP000306102">
    <property type="component" value="Unassembled WGS sequence"/>
</dbReference>
<gene>
    <name evidence="6" type="ORF">TEA_015459</name>
</gene>
<dbReference type="InterPro" id="IPR044610">
    <property type="entry name" value="GLCAT14A/B/C"/>
</dbReference>
<comment type="caution">
    <text evidence="6">The sequence shown here is derived from an EMBL/GenBank/DDBJ whole genome shotgun (WGS) entry which is preliminary data.</text>
</comment>
<keyword evidence="2" id="KW-0328">Glycosyltransferase</keyword>
<dbReference type="AlphaFoldDB" id="A0A4S4E3L5"/>
<keyword evidence="3" id="KW-0808">Transferase</keyword>
<evidence type="ECO:0000256" key="1">
    <source>
        <dbReference type="ARBA" id="ARBA00004606"/>
    </source>
</evidence>
<evidence type="ECO:0000313" key="6">
    <source>
        <dbReference type="EMBL" id="THG10512.1"/>
    </source>
</evidence>
<protein>
    <submittedName>
        <fullName evidence="6">Uncharacterized protein</fullName>
    </submittedName>
</protein>
<dbReference type="STRING" id="542762.A0A4S4E3L5"/>
<name>A0A4S4E3L5_CAMSN</name>
<evidence type="ECO:0000256" key="2">
    <source>
        <dbReference type="ARBA" id="ARBA00022676"/>
    </source>
</evidence>
<evidence type="ECO:0000256" key="5">
    <source>
        <dbReference type="ARBA" id="ARBA00023180"/>
    </source>
</evidence>
<keyword evidence="4" id="KW-0472">Membrane</keyword>
<organism evidence="6 7">
    <name type="scientific">Camellia sinensis var. sinensis</name>
    <name type="common">China tea</name>
    <dbReference type="NCBI Taxonomy" id="542762"/>
    <lineage>
        <taxon>Eukaryota</taxon>
        <taxon>Viridiplantae</taxon>
        <taxon>Streptophyta</taxon>
        <taxon>Embryophyta</taxon>
        <taxon>Tracheophyta</taxon>
        <taxon>Spermatophyta</taxon>
        <taxon>Magnoliopsida</taxon>
        <taxon>eudicotyledons</taxon>
        <taxon>Gunneridae</taxon>
        <taxon>Pentapetalae</taxon>
        <taxon>asterids</taxon>
        <taxon>Ericales</taxon>
        <taxon>Theaceae</taxon>
        <taxon>Camellia</taxon>
    </lineage>
</organism>
<evidence type="ECO:0000256" key="4">
    <source>
        <dbReference type="ARBA" id="ARBA00023136"/>
    </source>
</evidence>
<dbReference type="InterPro" id="IPR003406">
    <property type="entry name" value="Glyco_trans_14"/>
</dbReference>
<dbReference type="EMBL" id="SDRB02007860">
    <property type="protein sequence ID" value="THG10512.1"/>
    <property type="molecule type" value="Genomic_DNA"/>
</dbReference>
<comment type="subcellular location">
    <subcellularLocation>
        <location evidence="1">Membrane</location>
        <topology evidence="1">Single-pass type II membrane protein</topology>
    </subcellularLocation>
</comment>
<proteinExistence type="predicted"/>
<sequence length="247" mass="27456">MVTMGAEKKWLFALFSAAFVSLMLFLSLISGFSASFYTYSFHRPFASTIRCGSGYPPAFAYYISGGAGDGDRIFRLLLAVYHPRNRYLLHIGAEGSDNERRKLVGLIRSVPAIRAFGNVDVVGKPDPATYMGSTNIAAVLHAAAVLLKVDGGWDWFISLSALDYPLLTQDDLSHVFSSIQRDLNFIDHTSDLGWKEAQRVHPIVVDPGLYLARRTQIFHATEKRPTPDAFRVFTGKSSSLYLIYFAT</sequence>
<evidence type="ECO:0000256" key="3">
    <source>
        <dbReference type="ARBA" id="ARBA00022679"/>
    </source>
</evidence>
<accession>A0A4S4E3L5</accession>
<dbReference type="PANTHER" id="PTHR45719">
    <property type="entry name" value="GLYCOSYLTRANSFERASE"/>
    <property type="match status" value="1"/>
</dbReference>
<keyword evidence="5" id="KW-0325">Glycoprotein</keyword>
<dbReference type="GO" id="GO:0016020">
    <property type="term" value="C:membrane"/>
    <property type="evidence" value="ECO:0007669"/>
    <property type="project" value="UniProtKB-SubCell"/>
</dbReference>
<keyword evidence="7" id="KW-1185">Reference proteome</keyword>